<dbReference type="Gene3D" id="3.40.30.10">
    <property type="entry name" value="Glutaredoxin"/>
    <property type="match status" value="1"/>
</dbReference>
<evidence type="ECO:0000256" key="2">
    <source>
        <dbReference type="ARBA" id="ARBA00022679"/>
    </source>
</evidence>
<dbReference type="SFLD" id="SFLDG01154">
    <property type="entry name" value="Main.5:_Phi-like"/>
    <property type="match status" value="1"/>
</dbReference>
<dbReference type="InterPro" id="IPR036249">
    <property type="entry name" value="Thioredoxin-like_sf"/>
</dbReference>
<dbReference type="InterPro" id="IPR036282">
    <property type="entry name" value="Glutathione-S-Trfase_C_sf"/>
</dbReference>
<dbReference type="Pfam" id="PF13410">
    <property type="entry name" value="GST_C_2"/>
    <property type="match status" value="1"/>
</dbReference>
<dbReference type="GO" id="GO:0043295">
    <property type="term" value="F:glutathione binding"/>
    <property type="evidence" value="ECO:0007669"/>
    <property type="project" value="TreeGrafter"/>
</dbReference>
<evidence type="ECO:0000259" key="4">
    <source>
        <dbReference type="PROSITE" id="PS50405"/>
    </source>
</evidence>
<dbReference type="SFLD" id="SFLDG00358">
    <property type="entry name" value="Main_(cytGST)"/>
    <property type="match status" value="1"/>
</dbReference>
<dbReference type="CDD" id="cd03053">
    <property type="entry name" value="GST_N_Phi"/>
    <property type="match status" value="1"/>
</dbReference>
<keyword evidence="6" id="KW-1185">Reference proteome</keyword>
<dbReference type="SFLD" id="SFLDS00019">
    <property type="entry name" value="Glutathione_Transferase_(cytos"/>
    <property type="match status" value="1"/>
</dbReference>
<dbReference type="SUPFAM" id="SSF52833">
    <property type="entry name" value="Thioredoxin-like"/>
    <property type="match status" value="1"/>
</dbReference>
<organism evidence="5 6">
    <name type="scientific">Aaosphaeria arxii CBS 175.79</name>
    <dbReference type="NCBI Taxonomy" id="1450172"/>
    <lineage>
        <taxon>Eukaryota</taxon>
        <taxon>Fungi</taxon>
        <taxon>Dikarya</taxon>
        <taxon>Ascomycota</taxon>
        <taxon>Pezizomycotina</taxon>
        <taxon>Dothideomycetes</taxon>
        <taxon>Pleosporomycetidae</taxon>
        <taxon>Pleosporales</taxon>
        <taxon>Pleosporales incertae sedis</taxon>
        <taxon>Aaosphaeria</taxon>
    </lineage>
</organism>
<dbReference type="InterPro" id="IPR040079">
    <property type="entry name" value="Glutathione_S-Trfase"/>
</dbReference>
<protein>
    <recommendedName>
        <fullName evidence="1">glutathione transferase</fullName>
        <ecNumber evidence="1">2.5.1.18</ecNumber>
    </recommendedName>
</protein>
<dbReference type="PROSITE" id="PS50404">
    <property type="entry name" value="GST_NTER"/>
    <property type="match status" value="1"/>
</dbReference>
<feature type="domain" description="GST N-terminal" evidence="3">
    <location>
        <begin position="1"/>
        <end position="82"/>
    </location>
</feature>
<dbReference type="Pfam" id="PF02798">
    <property type="entry name" value="GST_N"/>
    <property type="match status" value="1"/>
</dbReference>
<dbReference type="InterPro" id="IPR010987">
    <property type="entry name" value="Glutathione-S-Trfase_C-like"/>
</dbReference>
<evidence type="ECO:0000313" key="6">
    <source>
        <dbReference type="Proteomes" id="UP000799778"/>
    </source>
</evidence>
<dbReference type="PANTHER" id="PTHR43900">
    <property type="entry name" value="GLUTATHIONE S-TRANSFERASE RHO"/>
    <property type="match status" value="1"/>
</dbReference>
<sequence length="215" mass="24385">MAITLYGHKMSLCTRRVLVVMAEKGLDLELEKVDFLTGEHKRPPYIEKHPFGVIPLLEDGSFTIFESRAIARYLAAKYQGQGTKLVPENGDLTAWGTFEQWASIEYSLFHVRAEQVLVQKLFNPSKGIATDEEAATAAVARLRETMDVLENTLGRQNYMGGAEFTLIDTFYLPTVDYLHYAGEGLSQEKYPNLHAWWERVTARDSWKRVTAFTSG</sequence>
<name>A0A6A5XQ68_9PLEO</name>
<keyword evidence="2 5" id="KW-0808">Transferase</keyword>
<dbReference type="PANTHER" id="PTHR43900:SF3">
    <property type="entry name" value="GLUTATHIONE S-TRANSFERASE RHO"/>
    <property type="match status" value="1"/>
</dbReference>
<dbReference type="RefSeq" id="XP_033383747.1">
    <property type="nucleotide sequence ID" value="XM_033533820.1"/>
</dbReference>
<dbReference type="Proteomes" id="UP000799778">
    <property type="component" value="Unassembled WGS sequence"/>
</dbReference>
<accession>A0A6A5XQ68</accession>
<dbReference type="FunFam" id="3.40.30.10:FF:000016">
    <property type="entry name" value="Glutathione S-transferase F2"/>
    <property type="match status" value="1"/>
</dbReference>
<dbReference type="GO" id="GO:0005737">
    <property type="term" value="C:cytoplasm"/>
    <property type="evidence" value="ECO:0007669"/>
    <property type="project" value="TreeGrafter"/>
</dbReference>
<dbReference type="GO" id="GO:0004364">
    <property type="term" value="F:glutathione transferase activity"/>
    <property type="evidence" value="ECO:0007669"/>
    <property type="project" value="UniProtKB-EC"/>
</dbReference>
<dbReference type="Gene3D" id="1.20.1050.10">
    <property type="match status" value="1"/>
</dbReference>
<dbReference type="InterPro" id="IPR004045">
    <property type="entry name" value="Glutathione_S-Trfase_N"/>
</dbReference>
<dbReference type="GO" id="GO:0006749">
    <property type="term" value="P:glutathione metabolic process"/>
    <property type="evidence" value="ECO:0007669"/>
    <property type="project" value="TreeGrafter"/>
</dbReference>
<evidence type="ECO:0000256" key="1">
    <source>
        <dbReference type="ARBA" id="ARBA00012452"/>
    </source>
</evidence>
<dbReference type="GeneID" id="54291217"/>
<dbReference type="AlphaFoldDB" id="A0A6A5XQ68"/>
<evidence type="ECO:0000259" key="3">
    <source>
        <dbReference type="PROSITE" id="PS50404"/>
    </source>
</evidence>
<reference evidence="5" key="1">
    <citation type="journal article" date="2020" name="Stud. Mycol.">
        <title>101 Dothideomycetes genomes: a test case for predicting lifestyles and emergence of pathogens.</title>
        <authorList>
            <person name="Haridas S."/>
            <person name="Albert R."/>
            <person name="Binder M."/>
            <person name="Bloem J."/>
            <person name="Labutti K."/>
            <person name="Salamov A."/>
            <person name="Andreopoulos B."/>
            <person name="Baker S."/>
            <person name="Barry K."/>
            <person name="Bills G."/>
            <person name="Bluhm B."/>
            <person name="Cannon C."/>
            <person name="Castanera R."/>
            <person name="Culley D."/>
            <person name="Daum C."/>
            <person name="Ezra D."/>
            <person name="Gonzalez J."/>
            <person name="Henrissat B."/>
            <person name="Kuo A."/>
            <person name="Liang C."/>
            <person name="Lipzen A."/>
            <person name="Lutzoni F."/>
            <person name="Magnuson J."/>
            <person name="Mondo S."/>
            <person name="Nolan M."/>
            <person name="Ohm R."/>
            <person name="Pangilinan J."/>
            <person name="Park H.-J."/>
            <person name="Ramirez L."/>
            <person name="Alfaro M."/>
            <person name="Sun H."/>
            <person name="Tritt A."/>
            <person name="Yoshinaga Y."/>
            <person name="Zwiers L.-H."/>
            <person name="Turgeon B."/>
            <person name="Goodwin S."/>
            <person name="Spatafora J."/>
            <person name="Crous P."/>
            <person name="Grigoriev I."/>
        </authorList>
    </citation>
    <scope>NUCLEOTIDE SEQUENCE</scope>
    <source>
        <strain evidence="5">CBS 175.79</strain>
    </source>
</reference>
<feature type="domain" description="GST C-terminal" evidence="4">
    <location>
        <begin position="91"/>
        <end position="215"/>
    </location>
</feature>
<evidence type="ECO:0000313" key="5">
    <source>
        <dbReference type="EMBL" id="KAF2015408.1"/>
    </source>
</evidence>
<dbReference type="PROSITE" id="PS50405">
    <property type="entry name" value="GST_CTER"/>
    <property type="match status" value="1"/>
</dbReference>
<gene>
    <name evidence="5" type="ORF">BU24DRAFT_491655</name>
</gene>
<dbReference type="EMBL" id="ML978069">
    <property type="protein sequence ID" value="KAF2015408.1"/>
    <property type="molecule type" value="Genomic_DNA"/>
</dbReference>
<proteinExistence type="predicted"/>
<dbReference type="OrthoDB" id="249703at2759"/>
<dbReference type="EC" id="2.5.1.18" evidence="1"/>
<dbReference type="SUPFAM" id="SSF47616">
    <property type="entry name" value="GST C-terminal domain-like"/>
    <property type="match status" value="1"/>
</dbReference>